<comment type="caution">
    <text evidence="3">The sequence shown here is derived from an EMBL/GenBank/DDBJ whole genome shotgun (WGS) entry which is preliminary data.</text>
</comment>
<feature type="compositionally biased region" description="Low complexity" evidence="1">
    <location>
        <begin position="337"/>
        <end position="352"/>
    </location>
</feature>
<feature type="domain" description="DUF5667" evidence="2">
    <location>
        <begin position="152"/>
        <end position="269"/>
    </location>
</feature>
<feature type="compositionally biased region" description="Polar residues" evidence="1">
    <location>
        <begin position="23"/>
        <end position="33"/>
    </location>
</feature>
<name>A0A918G1R8_9ACTN</name>
<dbReference type="Pfam" id="PF18915">
    <property type="entry name" value="DUF5667"/>
    <property type="match status" value="1"/>
</dbReference>
<proteinExistence type="predicted"/>
<organism evidence="3 4">
    <name type="scientific">Streptomyces humidus</name>
    <dbReference type="NCBI Taxonomy" id="52259"/>
    <lineage>
        <taxon>Bacteria</taxon>
        <taxon>Bacillati</taxon>
        <taxon>Actinomycetota</taxon>
        <taxon>Actinomycetes</taxon>
        <taxon>Kitasatosporales</taxon>
        <taxon>Streptomycetaceae</taxon>
        <taxon>Streptomyces</taxon>
    </lineage>
</organism>
<protein>
    <recommendedName>
        <fullName evidence="2">DUF5667 domain-containing protein</fullName>
    </recommendedName>
</protein>
<evidence type="ECO:0000313" key="3">
    <source>
        <dbReference type="EMBL" id="GGS12779.1"/>
    </source>
</evidence>
<gene>
    <name evidence="3" type="ORF">GCM10010269_60100</name>
</gene>
<dbReference type="AlphaFoldDB" id="A0A918G1R8"/>
<dbReference type="InterPro" id="IPR043725">
    <property type="entry name" value="DUF5667"/>
</dbReference>
<feature type="compositionally biased region" description="Gly residues" evidence="1">
    <location>
        <begin position="353"/>
        <end position="364"/>
    </location>
</feature>
<keyword evidence="4" id="KW-1185">Reference proteome</keyword>
<feature type="compositionally biased region" description="Low complexity" evidence="1">
    <location>
        <begin position="365"/>
        <end position="385"/>
    </location>
</feature>
<evidence type="ECO:0000256" key="1">
    <source>
        <dbReference type="SAM" id="MobiDB-lite"/>
    </source>
</evidence>
<evidence type="ECO:0000259" key="2">
    <source>
        <dbReference type="Pfam" id="PF18915"/>
    </source>
</evidence>
<evidence type="ECO:0000313" key="4">
    <source>
        <dbReference type="Proteomes" id="UP000606194"/>
    </source>
</evidence>
<reference evidence="3" key="2">
    <citation type="submission" date="2020-09" db="EMBL/GenBank/DDBJ databases">
        <authorList>
            <person name="Sun Q."/>
            <person name="Ohkuma M."/>
        </authorList>
    </citation>
    <scope>NUCLEOTIDE SEQUENCE</scope>
    <source>
        <strain evidence="3">JCM 4386</strain>
    </source>
</reference>
<reference evidence="3" key="1">
    <citation type="journal article" date="2014" name="Int. J. Syst. Evol. Microbiol.">
        <title>Complete genome sequence of Corynebacterium casei LMG S-19264T (=DSM 44701T), isolated from a smear-ripened cheese.</title>
        <authorList>
            <consortium name="US DOE Joint Genome Institute (JGI-PGF)"/>
            <person name="Walter F."/>
            <person name="Albersmeier A."/>
            <person name="Kalinowski J."/>
            <person name="Ruckert C."/>
        </authorList>
    </citation>
    <scope>NUCLEOTIDE SEQUENCE</scope>
    <source>
        <strain evidence="3">JCM 4386</strain>
    </source>
</reference>
<dbReference type="RefSeq" id="WP_190152464.1">
    <property type="nucleotide sequence ID" value="NZ_BMTL01000028.1"/>
</dbReference>
<dbReference type="Proteomes" id="UP000606194">
    <property type="component" value="Unassembled WGS sequence"/>
</dbReference>
<feature type="region of interest" description="Disordered" evidence="1">
    <location>
        <begin position="18"/>
        <end position="47"/>
    </location>
</feature>
<sequence>MIANVSAHRRANAFAQALEDQSDQGTAAEQTEGSPPAPAAADQTGQGRMLALATSLAELPKPELDPEVKVVQRAQLVAAMEAMLQAGTAGGEAAEPSVPEQRSHRAKGTHRAGPLGKLRPRSRLAKGLTAGGLSVGVAAGAFGGVAAASSDALPGDGLYGLKRGIEDFKLTYLADGDDERGRTYLDQASTRLSEARRLMERGRSGDLDHESLGEVRRALNGMQHDATEGHRLLHEAYQRDPHSLGPIQALDTFTRSHREAWGALRDRLPVQLGDVSQQVSSVFEAIDEEVAPLQSLLPQPPAPSGGARPGSGPASTGASETGRSTTPGAHQGKESDGGTTPGASGKSSSGATGDDGGLLGGNTGGLLDPPKDSGGTAPTTTTPSTRPDVTLPPLLPGLLPGLGIDSEDAG</sequence>
<accession>A0A918G1R8</accession>
<feature type="region of interest" description="Disordered" evidence="1">
    <location>
        <begin position="88"/>
        <end position="118"/>
    </location>
</feature>
<feature type="compositionally biased region" description="Low complexity" evidence="1">
    <location>
        <begin position="304"/>
        <end position="319"/>
    </location>
</feature>
<dbReference type="EMBL" id="BMTL01000028">
    <property type="protein sequence ID" value="GGS12779.1"/>
    <property type="molecule type" value="Genomic_DNA"/>
</dbReference>
<feature type="region of interest" description="Disordered" evidence="1">
    <location>
        <begin position="295"/>
        <end position="410"/>
    </location>
</feature>